<dbReference type="AlphaFoldDB" id="A0A7X9FPC8"/>
<protein>
    <submittedName>
        <fullName evidence="1">Uncharacterized protein</fullName>
    </submittedName>
</protein>
<comment type="caution">
    <text evidence="1">The sequence shown here is derived from an EMBL/GenBank/DDBJ whole genome shotgun (WGS) entry which is preliminary data.</text>
</comment>
<sequence>MTRPSMFEIVVAAFGKATNRNPSSVSDNFASFSKQDDGLRNQANDKIAKISQIGGGIFVKEIIRRESLLAFDRLVANQDLRGISRALFEEQSGLGSVILAFPLDESLSCLRPILEEYEVDPVRFSNYMNRLNIALQRAQDSIFHAEQNFPRASLRDGKDCQKHAHYFVESFRNILPEELLGYFEN</sequence>
<reference evidence="1 2" key="1">
    <citation type="journal article" date="2020" name="Biotechnol. Biofuels">
        <title>New insights from the biogas microbiome by comprehensive genome-resolved metagenomics of nearly 1600 species originating from multiple anaerobic digesters.</title>
        <authorList>
            <person name="Campanaro S."/>
            <person name="Treu L."/>
            <person name="Rodriguez-R L.M."/>
            <person name="Kovalovszki A."/>
            <person name="Ziels R.M."/>
            <person name="Maus I."/>
            <person name="Zhu X."/>
            <person name="Kougias P.G."/>
            <person name="Basile A."/>
            <person name="Luo G."/>
            <person name="Schluter A."/>
            <person name="Konstantinidis K.T."/>
            <person name="Angelidaki I."/>
        </authorList>
    </citation>
    <scope>NUCLEOTIDE SEQUENCE [LARGE SCALE GENOMIC DNA]</scope>
    <source>
        <strain evidence="1">AS27yjCOA_65</strain>
    </source>
</reference>
<accession>A0A7X9FPC8</accession>
<organism evidence="1 2">
    <name type="scientific">SAR324 cluster bacterium</name>
    <dbReference type="NCBI Taxonomy" id="2024889"/>
    <lineage>
        <taxon>Bacteria</taxon>
        <taxon>Deltaproteobacteria</taxon>
        <taxon>SAR324 cluster</taxon>
    </lineage>
</organism>
<dbReference type="Proteomes" id="UP000524246">
    <property type="component" value="Unassembled WGS sequence"/>
</dbReference>
<proteinExistence type="predicted"/>
<dbReference type="EMBL" id="JAAZON010000065">
    <property type="protein sequence ID" value="NMC61868.1"/>
    <property type="molecule type" value="Genomic_DNA"/>
</dbReference>
<gene>
    <name evidence="1" type="ORF">GYA55_01730</name>
</gene>
<evidence type="ECO:0000313" key="2">
    <source>
        <dbReference type="Proteomes" id="UP000524246"/>
    </source>
</evidence>
<evidence type="ECO:0000313" key="1">
    <source>
        <dbReference type="EMBL" id="NMC61868.1"/>
    </source>
</evidence>
<name>A0A7X9FPC8_9DELT</name>